<keyword evidence="2" id="KW-0547">Nucleotide-binding</keyword>
<evidence type="ECO:0000256" key="3">
    <source>
        <dbReference type="ARBA" id="ARBA00022821"/>
    </source>
</evidence>
<dbReference type="AlphaFoldDB" id="A0A6A6N2R9"/>
<dbReference type="SUPFAM" id="SSF52540">
    <property type="entry name" value="P-loop containing nucleoside triphosphate hydrolases"/>
    <property type="match status" value="1"/>
</dbReference>
<keyword evidence="4" id="KW-0067">ATP-binding</keyword>
<dbReference type="PRINTS" id="PR00364">
    <property type="entry name" value="DISEASERSIST"/>
</dbReference>
<dbReference type="Proteomes" id="UP000467840">
    <property type="component" value="Chromosome 10"/>
</dbReference>
<keyword evidence="7" id="KW-1185">Reference proteome</keyword>
<sequence>MAEGVLFDIAGDIIQKLGSRAFRDIGLWWGLKDELKKLKATVSSIQAVLVDAEKKQALDEQVKDWLGKLQEVVYDADDLLDDFATEALRRQLMTGNRMAKEIMFHSFLVGIGGLGKTTLAQYVFSDENVKTHFELKLWVCVSEVFDLKVVVEKTLKSIGREPGNFELDQLQTSLRHEIRGKKYVLVLDDVWNEDLQKWTD</sequence>
<comment type="caution">
    <text evidence="6">The sequence shown here is derived from an EMBL/GenBank/DDBJ whole genome shotgun (WGS) entry which is preliminary data.</text>
</comment>
<reference evidence="6 7" key="1">
    <citation type="journal article" date="2020" name="Mol. Plant">
        <title>The Chromosome-Based Rubber Tree Genome Provides New Insights into Spurge Genome Evolution and Rubber Biosynthesis.</title>
        <authorList>
            <person name="Liu J."/>
            <person name="Shi C."/>
            <person name="Shi C.C."/>
            <person name="Li W."/>
            <person name="Zhang Q.J."/>
            <person name="Zhang Y."/>
            <person name="Li K."/>
            <person name="Lu H.F."/>
            <person name="Shi C."/>
            <person name="Zhu S.T."/>
            <person name="Xiao Z.Y."/>
            <person name="Nan H."/>
            <person name="Yue Y."/>
            <person name="Zhu X.G."/>
            <person name="Wu Y."/>
            <person name="Hong X.N."/>
            <person name="Fan G.Y."/>
            <person name="Tong Y."/>
            <person name="Zhang D."/>
            <person name="Mao C.L."/>
            <person name="Liu Y.L."/>
            <person name="Hao S.J."/>
            <person name="Liu W.Q."/>
            <person name="Lv M.Q."/>
            <person name="Zhang H.B."/>
            <person name="Liu Y."/>
            <person name="Hu-Tang G.R."/>
            <person name="Wang J.P."/>
            <person name="Wang J.H."/>
            <person name="Sun Y.H."/>
            <person name="Ni S.B."/>
            <person name="Chen W.B."/>
            <person name="Zhang X.C."/>
            <person name="Jiao Y.N."/>
            <person name="Eichler E.E."/>
            <person name="Li G.H."/>
            <person name="Liu X."/>
            <person name="Gao L.Z."/>
        </authorList>
    </citation>
    <scope>NUCLEOTIDE SEQUENCE [LARGE SCALE GENOMIC DNA]</scope>
    <source>
        <strain evidence="7">cv. GT1</strain>
        <tissue evidence="6">Leaf</tissue>
    </source>
</reference>
<dbReference type="GO" id="GO:0006952">
    <property type="term" value="P:defense response"/>
    <property type="evidence" value="ECO:0007669"/>
    <property type="project" value="UniProtKB-KW"/>
</dbReference>
<dbReference type="EMBL" id="JAAGAX010000003">
    <property type="protein sequence ID" value="KAF2319584.1"/>
    <property type="molecule type" value="Genomic_DNA"/>
</dbReference>
<feature type="domain" description="Disease resistance N-terminal" evidence="5">
    <location>
        <begin position="13"/>
        <end position="96"/>
    </location>
</feature>
<dbReference type="GO" id="GO:0005524">
    <property type="term" value="F:ATP binding"/>
    <property type="evidence" value="ECO:0007669"/>
    <property type="project" value="UniProtKB-KW"/>
</dbReference>
<dbReference type="PANTHER" id="PTHR36766:SF40">
    <property type="entry name" value="DISEASE RESISTANCE PROTEIN RGA3"/>
    <property type="match status" value="1"/>
</dbReference>
<dbReference type="Pfam" id="PF18052">
    <property type="entry name" value="Rx_N"/>
    <property type="match status" value="1"/>
</dbReference>
<gene>
    <name evidence="6" type="ORF">GH714_017240</name>
</gene>
<evidence type="ECO:0000256" key="1">
    <source>
        <dbReference type="ARBA" id="ARBA00022737"/>
    </source>
</evidence>
<evidence type="ECO:0000256" key="2">
    <source>
        <dbReference type="ARBA" id="ARBA00022741"/>
    </source>
</evidence>
<dbReference type="GO" id="GO:0043531">
    <property type="term" value="F:ADP binding"/>
    <property type="evidence" value="ECO:0007669"/>
    <property type="project" value="InterPro"/>
</dbReference>
<accession>A0A6A6N2R9</accession>
<evidence type="ECO:0000256" key="4">
    <source>
        <dbReference type="ARBA" id="ARBA00022840"/>
    </source>
</evidence>
<evidence type="ECO:0000313" key="7">
    <source>
        <dbReference type="Proteomes" id="UP000467840"/>
    </source>
</evidence>
<evidence type="ECO:0000313" key="6">
    <source>
        <dbReference type="EMBL" id="KAF2319584.1"/>
    </source>
</evidence>
<organism evidence="6 7">
    <name type="scientific">Hevea brasiliensis</name>
    <name type="common">Para rubber tree</name>
    <name type="synonym">Siphonia brasiliensis</name>
    <dbReference type="NCBI Taxonomy" id="3981"/>
    <lineage>
        <taxon>Eukaryota</taxon>
        <taxon>Viridiplantae</taxon>
        <taxon>Streptophyta</taxon>
        <taxon>Embryophyta</taxon>
        <taxon>Tracheophyta</taxon>
        <taxon>Spermatophyta</taxon>
        <taxon>Magnoliopsida</taxon>
        <taxon>eudicotyledons</taxon>
        <taxon>Gunneridae</taxon>
        <taxon>Pentapetalae</taxon>
        <taxon>rosids</taxon>
        <taxon>fabids</taxon>
        <taxon>Malpighiales</taxon>
        <taxon>Euphorbiaceae</taxon>
        <taxon>Crotonoideae</taxon>
        <taxon>Micrandreae</taxon>
        <taxon>Hevea</taxon>
    </lineage>
</organism>
<dbReference type="Gene3D" id="3.40.50.300">
    <property type="entry name" value="P-loop containing nucleotide triphosphate hydrolases"/>
    <property type="match status" value="1"/>
</dbReference>
<dbReference type="PANTHER" id="PTHR36766">
    <property type="entry name" value="PLANT BROAD-SPECTRUM MILDEW RESISTANCE PROTEIN RPW8"/>
    <property type="match status" value="1"/>
</dbReference>
<dbReference type="InterPro" id="IPR041118">
    <property type="entry name" value="Rx_N"/>
</dbReference>
<keyword evidence="1" id="KW-0677">Repeat</keyword>
<name>A0A6A6N2R9_HEVBR</name>
<dbReference type="InterPro" id="IPR027417">
    <property type="entry name" value="P-loop_NTPase"/>
</dbReference>
<keyword evidence="3" id="KW-0611">Plant defense</keyword>
<protein>
    <recommendedName>
        <fullName evidence="5">Disease resistance N-terminal domain-containing protein</fullName>
    </recommendedName>
</protein>
<proteinExistence type="predicted"/>
<evidence type="ECO:0000259" key="5">
    <source>
        <dbReference type="Pfam" id="PF18052"/>
    </source>
</evidence>